<name>A0A6J2VQ94_CHACN</name>
<gene>
    <name evidence="13" type="primary">LOC115816312</name>
</gene>
<proteinExistence type="inferred from homology"/>
<protein>
    <submittedName>
        <fullName evidence="13">Butyrophilin subfamily 3 member A1-like</fullName>
    </submittedName>
</protein>
<dbReference type="PANTHER" id="PTHR24100">
    <property type="entry name" value="BUTYROPHILIN"/>
    <property type="match status" value="1"/>
</dbReference>
<dbReference type="GeneID" id="115816312"/>
<keyword evidence="5" id="KW-1133">Transmembrane helix</keyword>
<dbReference type="GO" id="GO:0001817">
    <property type="term" value="P:regulation of cytokine production"/>
    <property type="evidence" value="ECO:0007669"/>
    <property type="project" value="TreeGrafter"/>
</dbReference>
<dbReference type="InterPro" id="IPR050504">
    <property type="entry name" value="IgSF_BTN/MOG"/>
</dbReference>
<dbReference type="PROSITE" id="PS50188">
    <property type="entry name" value="B302_SPRY"/>
    <property type="match status" value="1"/>
</dbReference>
<dbReference type="Pfam" id="PF00622">
    <property type="entry name" value="SPRY"/>
    <property type="match status" value="1"/>
</dbReference>
<dbReference type="GO" id="GO:0050863">
    <property type="term" value="P:regulation of T cell activation"/>
    <property type="evidence" value="ECO:0007669"/>
    <property type="project" value="UniProtKB-ARBA"/>
</dbReference>
<dbReference type="InterPro" id="IPR013106">
    <property type="entry name" value="Ig_V-set"/>
</dbReference>
<dbReference type="CDD" id="cd13733">
    <property type="entry name" value="SPRY_PRY_C-I_1"/>
    <property type="match status" value="1"/>
</dbReference>
<sequence length="391" mass="44483">MCREWMKQNTDQFQVVGLDGPLVVRPGEDVILPCSLKPSISAMDMTVEWFRLHTSDSLVHLYENGVDNNKKQIQSYKGRTSLFKEELQKGNTSLKLSRVKVSDEGEYKCYIQTEDWSDDITIQVNVEAVGTQPVISMESYSIGKGVSLLCESNNWCPEPEVVWLDNDKKFLPAEDTETLRDPEGFHVKKRVTVQDSNINRFSCRVMLRDHMKEAEIVISTHPRLILSEDGKQVKDGETQTAHPDKQEKLNYNLGVLGKEGFSSGRFYYEVQVSGKTEWELGVAKKSIGGEGQLTLSPENGYWTVKLGANWRYLALDSPTVQLSLRPEIQKVGVFVDYEDGLVSFYDVEASCLIYTFICKSFPEKLYPYFNPCESWNFNQDPLIITPVNHTG</sequence>
<dbReference type="PRINTS" id="PR01407">
    <property type="entry name" value="BUTYPHLNCDUF"/>
</dbReference>
<keyword evidence="6" id="KW-0472">Membrane</keyword>
<evidence type="ECO:0000256" key="7">
    <source>
        <dbReference type="ARBA" id="ARBA00023157"/>
    </source>
</evidence>
<feature type="domain" description="Ig-like" evidence="11">
    <location>
        <begin position="11"/>
        <end position="125"/>
    </location>
</feature>
<evidence type="ECO:0000259" key="10">
    <source>
        <dbReference type="PROSITE" id="PS50188"/>
    </source>
</evidence>
<dbReference type="SUPFAM" id="SSF48726">
    <property type="entry name" value="Immunoglobulin"/>
    <property type="match status" value="2"/>
</dbReference>
<dbReference type="AlphaFoldDB" id="A0A6J2VQ94"/>
<keyword evidence="3" id="KW-0812">Transmembrane</keyword>
<dbReference type="SMART" id="SM00449">
    <property type="entry name" value="SPRY"/>
    <property type="match status" value="1"/>
</dbReference>
<dbReference type="Gene3D" id="2.60.40.10">
    <property type="entry name" value="Immunoglobulins"/>
    <property type="match status" value="2"/>
</dbReference>
<dbReference type="InterPro" id="IPR043136">
    <property type="entry name" value="B30.2/SPRY_sf"/>
</dbReference>
<evidence type="ECO:0000256" key="1">
    <source>
        <dbReference type="ARBA" id="ARBA00004479"/>
    </source>
</evidence>
<keyword evidence="4" id="KW-0732">Signal</keyword>
<dbReference type="InParanoid" id="A0A6J2VQ94"/>
<dbReference type="SMART" id="SM00409">
    <property type="entry name" value="IG"/>
    <property type="match status" value="1"/>
</dbReference>
<comment type="subcellular location">
    <subcellularLocation>
        <location evidence="1">Membrane</location>
        <topology evidence="1">Single-pass type I membrane protein</topology>
    </subcellularLocation>
</comment>
<feature type="domain" description="Ig-like" evidence="11">
    <location>
        <begin position="133"/>
        <end position="219"/>
    </location>
</feature>
<dbReference type="InterPro" id="IPR036179">
    <property type="entry name" value="Ig-like_dom_sf"/>
</dbReference>
<keyword evidence="8" id="KW-0325">Glycoprotein</keyword>
<keyword evidence="7" id="KW-1015">Disulfide bond</keyword>
<dbReference type="Proteomes" id="UP000504632">
    <property type="component" value="Chromosome 7"/>
</dbReference>
<dbReference type="InterPro" id="IPR001870">
    <property type="entry name" value="B30.2/SPRY"/>
</dbReference>
<dbReference type="InterPro" id="IPR007110">
    <property type="entry name" value="Ig-like_dom"/>
</dbReference>
<evidence type="ECO:0000313" key="12">
    <source>
        <dbReference type="Proteomes" id="UP000504632"/>
    </source>
</evidence>
<evidence type="ECO:0000259" key="11">
    <source>
        <dbReference type="PROSITE" id="PS50835"/>
    </source>
</evidence>
<dbReference type="Pfam" id="PF13765">
    <property type="entry name" value="PRY"/>
    <property type="match status" value="1"/>
</dbReference>
<dbReference type="SUPFAM" id="SSF49899">
    <property type="entry name" value="Concanavalin A-like lectins/glucanases"/>
    <property type="match status" value="1"/>
</dbReference>
<comment type="similarity">
    <text evidence="2">Belongs to the immunoglobulin superfamily. BTN/MOG family.</text>
</comment>
<dbReference type="GO" id="GO:0009897">
    <property type="term" value="C:external side of plasma membrane"/>
    <property type="evidence" value="ECO:0007669"/>
    <property type="project" value="TreeGrafter"/>
</dbReference>
<dbReference type="InterPro" id="IPR013783">
    <property type="entry name" value="Ig-like_fold"/>
</dbReference>
<dbReference type="InterPro" id="IPR006574">
    <property type="entry name" value="PRY"/>
</dbReference>
<organism evidence="12 13">
    <name type="scientific">Chanos chanos</name>
    <name type="common">Milkfish</name>
    <name type="synonym">Mugil chanos</name>
    <dbReference type="NCBI Taxonomy" id="29144"/>
    <lineage>
        <taxon>Eukaryota</taxon>
        <taxon>Metazoa</taxon>
        <taxon>Chordata</taxon>
        <taxon>Craniata</taxon>
        <taxon>Vertebrata</taxon>
        <taxon>Euteleostomi</taxon>
        <taxon>Actinopterygii</taxon>
        <taxon>Neopterygii</taxon>
        <taxon>Teleostei</taxon>
        <taxon>Ostariophysi</taxon>
        <taxon>Gonorynchiformes</taxon>
        <taxon>Chanidae</taxon>
        <taxon>Chanos</taxon>
    </lineage>
</organism>
<reference evidence="13" key="1">
    <citation type="submission" date="2025-08" db="UniProtKB">
        <authorList>
            <consortium name="RefSeq"/>
        </authorList>
    </citation>
    <scope>IDENTIFICATION</scope>
</reference>
<dbReference type="InterPro" id="IPR013320">
    <property type="entry name" value="ConA-like_dom_sf"/>
</dbReference>
<dbReference type="SMART" id="SM00406">
    <property type="entry name" value="IGv"/>
    <property type="match status" value="1"/>
</dbReference>
<dbReference type="PROSITE" id="PS50835">
    <property type="entry name" value="IG_LIKE"/>
    <property type="match status" value="2"/>
</dbReference>
<dbReference type="GO" id="GO:1903037">
    <property type="term" value="P:regulation of leukocyte cell-cell adhesion"/>
    <property type="evidence" value="ECO:0007669"/>
    <property type="project" value="UniProtKB-ARBA"/>
</dbReference>
<evidence type="ECO:0000256" key="9">
    <source>
        <dbReference type="ARBA" id="ARBA00023319"/>
    </source>
</evidence>
<evidence type="ECO:0000256" key="5">
    <source>
        <dbReference type="ARBA" id="ARBA00022989"/>
    </source>
</evidence>
<dbReference type="InterPro" id="IPR053896">
    <property type="entry name" value="BTN3A2-like_Ig-C"/>
</dbReference>
<dbReference type="InterPro" id="IPR003877">
    <property type="entry name" value="SPRY_dom"/>
</dbReference>
<evidence type="ECO:0000256" key="6">
    <source>
        <dbReference type="ARBA" id="ARBA00023136"/>
    </source>
</evidence>
<dbReference type="FunFam" id="2.60.40.10:FF:000142">
    <property type="entry name" value="V-set domain-containing T-cell activation inhibitor 1"/>
    <property type="match status" value="1"/>
</dbReference>
<dbReference type="GO" id="GO:0050852">
    <property type="term" value="P:T cell receptor signaling pathway"/>
    <property type="evidence" value="ECO:0007669"/>
    <property type="project" value="TreeGrafter"/>
</dbReference>
<dbReference type="GO" id="GO:0005102">
    <property type="term" value="F:signaling receptor binding"/>
    <property type="evidence" value="ECO:0007669"/>
    <property type="project" value="TreeGrafter"/>
</dbReference>
<keyword evidence="9" id="KW-0393">Immunoglobulin domain</keyword>
<dbReference type="Gene3D" id="2.60.120.920">
    <property type="match status" value="1"/>
</dbReference>
<accession>A0A6J2VQ94</accession>
<dbReference type="OrthoDB" id="10055806at2759"/>
<evidence type="ECO:0000256" key="3">
    <source>
        <dbReference type="ARBA" id="ARBA00022692"/>
    </source>
</evidence>
<dbReference type="Pfam" id="PF07686">
    <property type="entry name" value="V-set"/>
    <property type="match status" value="1"/>
</dbReference>
<dbReference type="Pfam" id="PF22705">
    <property type="entry name" value="C2-set_3"/>
    <property type="match status" value="1"/>
</dbReference>
<dbReference type="RefSeq" id="XP_030635130.1">
    <property type="nucleotide sequence ID" value="XM_030779270.1"/>
</dbReference>
<dbReference type="InterPro" id="IPR003599">
    <property type="entry name" value="Ig_sub"/>
</dbReference>
<evidence type="ECO:0000256" key="8">
    <source>
        <dbReference type="ARBA" id="ARBA00023180"/>
    </source>
</evidence>
<dbReference type="FunFam" id="2.60.120.920:FF:000004">
    <property type="entry name" value="Butyrophilin subfamily 1 member A1"/>
    <property type="match status" value="1"/>
</dbReference>
<dbReference type="InterPro" id="IPR003879">
    <property type="entry name" value="Butyrophylin_SPRY"/>
</dbReference>
<feature type="domain" description="B30.2/SPRY" evidence="10">
    <location>
        <begin position="193"/>
        <end position="387"/>
    </location>
</feature>
<evidence type="ECO:0000313" key="13">
    <source>
        <dbReference type="RefSeq" id="XP_030635130.1"/>
    </source>
</evidence>
<evidence type="ECO:0000256" key="4">
    <source>
        <dbReference type="ARBA" id="ARBA00022729"/>
    </source>
</evidence>
<dbReference type="PANTHER" id="PTHR24100:SF151">
    <property type="entry name" value="ICOS LIGAND"/>
    <property type="match status" value="1"/>
</dbReference>
<evidence type="ECO:0000256" key="2">
    <source>
        <dbReference type="ARBA" id="ARBA00007591"/>
    </source>
</evidence>
<keyword evidence="12" id="KW-1185">Reference proteome</keyword>